<dbReference type="PANTHER" id="PTHR41523:SF8">
    <property type="entry name" value="ETHYLENE RESPONSE SENSOR PROTEIN"/>
    <property type="match status" value="1"/>
</dbReference>
<gene>
    <name evidence="10" type="ORF">EV199_4942</name>
</gene>
<evidence type="ECO:0000256" key="6">
    <source>
        <dbReference type="ARBA" id="ARBA00022777"/>
    </source>
</evidence>
<dbReference type="Pfam" id="PF07568">
    <property type="entry name" value="HisKA_2"/>
    <property type="match status" value="1"/>
</dbReference>
<dbReference type="Proteomes" id="UP000293874">
    <property type="component" value="Unassembled WGS sequence"/>
</dbReference>
<feature type="signal peptide" evidence="8">
    <location>
        <begin position="1"/>
        <end position="25"/>
    </location>
</feature>
<evidence type="ECO:0000256" key="3">
    <source>
        <dbReference type="ARBA" id="ARBA00022553"/>
    </source>
</evidence>
<keyword evidence="8" id="KW-0732">Signal</keyword>
<evidence type="ECO:0000313" key="11">
    <source>
        <dbReference type="Proteomes" id="UP000293874"/>
    </source>
</evidence>
<comment type="catalytic activity">
    <reaction evidence="1">
        <text>ATP + protein L-histidine = ADP + protein N-phospho-L-histidine.</text>
        <dbReference type="EC" id="2.7.13.3"/>
    </reaction>
</comment>
<dbReference type="InterPro" id="IPR019734">
    <property type="entry name" value="TPR_rpt"/>
</dbReference>
<protein>
    <recommendedName>
        <fullName evidence="2">histidine kinase</fullName>
        <ecNumber evidence="2">2.7.13.3</ecNumber>
    </recommendedName>
</protein>
<dbReference type="SUPFAM" id="SSF55874">
    <property type="entry name" value="ATPase domain of HSP90 chaperone/DNA topoisomerase II/histidine kinase"/>
    <property type="match status" value="1"/>
</dbReference>
<feature type="domain" description="Histidine kinase/HSP90-like ATPase" evidence="9">
    <location>
        <begin position="667"/>
        <end position="765"/>
    </location>
</feature>
<evidence type="ECO:0000259" key="9">
    <source>
        <dbReference type="SMART" id="SM00387"/>
    </source>
</evidence>
<dbReference type="InterPro" id="IPR003594">
    <property type="entry name" value="HATPase_dom"/>
</dbReference>
<dbReference type="GO" id="GO:0004673">
    <property type="term" value="F:protein histidine kinase activity"/>
    <property type="evidence" value="ECO:0007669"/>
    <property type="project" value="UniProtKB-EC"/>
</dbReference>
<dbReference type="Gene3D" id="3.30.450.20">
    <property type="entry name" value="PAS domain"/>
    <property type="match status" value="1"/>
</dbReference>
<evidence type="ECO:0000256" key="2">
    <source>
        <dbReference type="ARBA" id="ARBA00012438"/>
    </source>
</evidence>
<dbReference type="SMART" id="SM00387">
    <property type="entry name" value="HATPase_c"/>
    <property type="match status" value="1"/>
</dbReference>
<dbReference type="EC" id="2.7.13.3" evidence="2"/>
<evidence type="ECO:0000256" key="8">
    <source>
        <dbReference type="SAM" id="SignalP"/>
    </source>
</evidence>
<proteinExistence type="predicted"/>
<dbReference type="GO" id="GO:0005524">
    <property type="term" value="F:ATP binding"/>
    <property type="evidence" value="ECO:0007669"/>
    <property type="project" value="UniProtKB-KW"/>
</dbReference>
<dbReference type="Gene3D" id="3.30.565.10">
    <property type="entry name" value="Histidine kinase-like ATPase, C-terminal domain"/>
    <property type="match status" value="1"/>
</dbReference>
<dbReference type="EMBL" id="SGXA01000003">
    <property type="protein sequence ID" value="RZS69116.1"/>
    <property type="molecule type" value="Genomic_DNA"/>
</dbReference>
<dbReference type="RefSeq" id="WP_130543481.1">
    <property type="nucleotide sequence ID" value="NZ_CP042431.1"/>
</dbReference>
<dbReference type="AlphaFoldDB" id="A0A4Q7MLC6"/>
<evidence type="ECO:0000256" key="1">
    <source>
        <dbReference type="ARBA" id="ARBA00000085"/>
    </source>
</evidence>
<dbReference type="InterPro" id="IPR036890">
    <property type="entry name" value="HATPase_C_sf"/>
</dbReference>
<dbReference type="InterPro" id="IPR011495">
    <property type="entry name" value="Sig_transdc_His_kin_sub2_dim/P"/>
</dbReference>
<evidence type="ECO:0000256" key="7">
    <source>
        <dbReference type="ARBA" id="ARBA00022840"/>
    </source>
</evidence>
<keyword evidence="6 10" id="KW-0418">Kinase</keyword>
<name>A0A4Q7MLC6_9BACT</name>
<keyword evidence="4" id="KW-0808">Transferase</keyword>
<evidence type="ECO:0000256" key="4">
    <source>
        <dbReference type="ARBA" id="ARBA00022679"/>
    </source>
</evidence>
<dbReference type="InterPro" id="IPR011990">
    <property type="entry name" value="TPR-like_helical_dom_sf"/>
</dbReference>
<dbReference type="SMART" id="SM00028">
    <property type="entry name" value="TPR"/>
    <property type="match status" value="3"/>
</dbReference>
<keyword evidence="11" id="KW-1185">Reference proteome</keyword>
<dbReference type="OrthoDB" id="1223659at2"/>
<comment type="caution">
    <text evidence="10">The sequence shown here is derived from an EMBL/GenBank/DDBJ whole genome shotgun (WGS) entry which is preliminary data.</text>
</comment>
<dbReference type="Pfam" id="PF02518">
    <property type="entry name" value="HATPase_c"/>
    <property type="match status" value="1"/>
</dbReference>
<feature type="chain" id="PRO_5020527063" description="histidine kinase" evidence="8">
    <location>
        <begin position="26"/>
        <end position="769"/>
    </location>
</feature>
<dbReference type="SUPFAM" id="SSF48452">
    <property type="entry name" value="TPR-like"/>
    <property type="match status" value="1"/>
</dbReference>
<keyword evidence="3" id="KW-0597">Phosphoprotein</keyword>
<organism evidence="10 11">
    <name type="scientific">Pseudobacter ginsenosidimutans</name>
    <dbReference type="NCBI Taxonomy" id="661488"/>
    <lineage>
        <taxon>Bacteria</taxon>
        <taxon>Pseudomonadati</taxon>
        <taxon>Bacteroidota</taxon>
        <taxon>Chitinophagia</taxon>
        <taxon>Chitinophagales</taxon>
        <taxon>Chitinophagaceae</taxon>
        <taxon>Pseudobacter</taxon>
    </lineage>
</organism>
<evidence type="ECO:0000313" key="10">
    <source>
        <dbReference type="EMBL" id="RZS69116.1"/>
    </source>
</evidence>
<accession>A0A4Q7MLC6</accession>
<keyword evidence="7" id="KW-0067">ATP-binding</keyword>
<evidence type="ECO:0000256" key="5">
    <source>
        <dbReference type="ARBA" id="ARBA00022741"/>
    </source>
</evidence>
<sequence length="769" mass="87464">MQTKLPIASYLVILLLTAFSVSATAQSALDNEIDSLQRAIAKAPPDTSKTSLQLSLLPRLYTRYLLGGNLASDSLAFCKTINDCRSLSIQLKDSYARGTTYLWDAYFFNLLSDHPKRDALLNQGFSIFRSTNDKKGLANAHFFKAELRSGIETDSAKLLHYDSSILLAREAGDLRKQAQAMRAAASMHQRLGNNPHAIELLLQALELQKKIGDNRTHFTTDALAQAYAWSRNHKEGLRYAISSVDLSRENKDTAMIVTFYQRLAFLYYSMNNFDKSYFYFDKALSAYKPGASELNTIVSMTNLSGKADCLIRQGKHQQAWSEITSYLKEHPVKDERLLDYLHFTFLTLFYDQGEFRKAEAKLLQLMSHRNDWDFVKRYMILVHTKAGQVYLHLRQPDKAALYADSAYIAAEMHKSYDVMRDNSLTLYQVDSMRGDHHSAMKHYVRYKEFSDSVQKDIADRSLAELSVRYETDQKNAELSTLANRTRLQQETIQQSGYLRNAMIGGSALLLLLLLVTWNRFRVKKKANLLLQQKQEEINWQNTVLEKMIADEKKITEEKDKLLVEKEWLMKEINHRVKNNLQVVMSLLNTQSSYLKDEAALNAIHESRHRVHAISLIHRKLYQSDQLLTVIDMGTYIKEVVEYLSDNLDTGNSIAFGLFIDPISLDVTQAVPTGLIINEAVTNAVKYAFPGNSKGQINICMYKNTGGVIELLISDNGIGLPGDFDWRNTDSLGMSLMNGLSRQLDGTFEVVQQNGLTIKINFERSKSTAQ</sequence>
<dbReference type="PANTHER" id="PTHR41523">
    <property type="entry name" value="TWO-COMPONENT SYSTEM SENSOR PROTEIN"/>
    <property type="match status" value="1"/>
</dbReference>
<keyword evidence="5" id="KW-0547">Nucleotide-binding</keyword>
<reference evidence="10 11" key="1">
    <citation type="submission" date="2019-02" db="EMBL/GenBank/DDBJ databases">
        <title>Genomic Encyclopedia of Type Strains, Phase IV (KMG-IV): sequencing the most valuable type-strain genomes for metagenomic binning, comparative biology and taxonomic classification.</title>
        <authorList>
            <person name="Goeker M."/>
        </authorList>
    </citation>
    <scope>NUCLEOTIDE SEQUENCE [LARGE SCALE GENOMIC DNA]</scope>
    <source>
        <strain evidence="10 11">DSM 18116</strain>
    </source>
</reference>
<dbReference type="Gene3D" id="1.25.40.10">
    <property type="entry name" value="Tetratricopeptide repeat domain"/>
    <property type="match status" value="2"/>
</dbReference>